<accession>A0A7Z0VP47</accession>
<evidence type="ECO:0000313" key="2">
    <source>
        <dbReference type="EMBL" id="ODJ89313.1"/>
    </source>
</evidence>
<keyword evidence="1" id="KW-1133">Transmembrane helix</keyword>
<dbReference type="EMBL" id="MARB01000002">
    <property type="protein sequence ID" value="ODJ89313.1"/>
    <property type="molecule type" value="Genomic_DNA"/>
</dbReference>
<keyword evidence="1" id="KW-0472">Membrane</keyword>
<gene>
    <name evidence="2" type="ORF">CODIS_04120</name>
</gene>
<evidence type="ECO:0000256" key="1">
    <source>
        <dbReference type="SAM" id="Phobius"/>
    </source>
</evidence>
<sequence length="78" mass="9123">MKRFSIAVEIILIPVRCILLPNYDSQYQTMDVNMEIQPMQPLTNILYMISTLSGLLFLLGILLISTIWSISYFFSWLF</sequence>
<reference evidence="2 3" key="1">
    <citation type="submission" date="2016-06" db="EMBL/GenBank/DDBJ databases">
        <title>Genome sequence of endosymbiont of Candidatus Endolucinida thiodiazotropha.</title>
        <authorList>
            <person name="Poehlein A."/>
            <person name="Koenig S."/>
            <person name="Heiden S.E."/>
            <person name="Thuermer A."/>
            <person name="Voget S."/>
            <person name="Daniel R."/>
            <person name="Markert S."/>
            <person name="Gros O."/>
            <person name="Schweder T."/>
        </authorList>
    </citation>
    <scope>NUCLEOTIDE SEQUENCE [LARGE SCALE GENOMIC DNA]</scope>
    <source>
        <strain evidence="2 3">COS</strain>
    </source>
</reference>
<name>A0A7Z0VP47_9GAMM</name>
<dbReference type="Proteomes" id="UP000094769">
    <property type="component" value="Unassembled WGS sequence"/>
</dbReference>
<dbReference type="AlphaFoldDB" id="A0A7Z0VP47"/>
<keyword evidence="1" id="KW-0812">Transmembrane</keyword>
<protein>
    <submittedName>
        <fullName evidence="2">Uncharacterized protein</fullName>
    </submittedName>
</protein>
<evidence type="ECO:0000313" key="3">
    <source>
        <dbReference type="Proteomes" id="UP000094769"/>
    </source>
</evidence>
<feature type="transmembrane region" description="Helical" evidence="1">
    <location>
        <begin position="45"/>
        <end position="74"/>
    </location>
</feature>
<keyword evidence="3" id="KW-1185">Reference proteome</keyword>
<comment type="caution">
    <text evidence="2">The sequence shown here is derived from an EMBL/GenBank/DDBJ whole genome shotgun (WGS) entry which is preliminary data.</text>
</comment>
<organism evidence="2 3">
    <name type="scientific">Candidatus Thiodiazotropha endolucinida</name>
    <dbReference type="NCBI Taxonomy" id="1655433"/>
    <lineage>
        <taxon>Bacteria</taxon>
        <taxon>Pseudomonadati</taxon>
        <taxon>Pseudomonadota</taxon>
        <taxon>Gammaproteobacteria</taxon>
        <taxon>Chromatiales</taxon>
        <taxon>Sedimenticolaceae</taxon>
        <taxon>Candidatus Thiodiazotropha</taxon>
    </lineage>
</organism>
<proteinExistence type="predicted"/>